<feature type="domain" description="U1-type" evidence="1">
    <location>
        <begin position="112"/>
        <end position="147"/>
    </location>
</feature>
<dbReference type="OrthoDB" id="7120157at2759"/>
<evidence type="ECO:0000259" key="1">
    <source>
        <dbReference type="SMART" id="SM00451"/>
    </source>
</evidence>
<sequence>MAYHADVLVDGSGKTKCGLCKIFISDSNVEIERHLNDKNHVKMNMQRLMVQNNIVAHNRQVICGLCDQIFDQSSIINHINSSRHQDMKASVEELIKNDGGLLLLPENITNLGSKVNCLACDCFIDFEFASIKSHIGSAKHRRARAMAVQPMNAIFSVEDSNDDLWCKICQVYFENYIEIIFEHVDEDPVHRKKLGKLLMLINGQNISIEKFLYDPREDKAYCKKCDIEVPCNVDNLERHIKGKKHNT</sequence>
<dbReference type="Proteomes" id="UP001154114">
    <property type="component" value="Chromosome 19"/>
</dbReference>
<proteinExistence type="predicted"/>
<feature type="domain" description="U1-type" evidence="1">
    <location>
        <begin position="12"/>
        <end position="47"/>
    </location>
</feature>
<feature type="domain" description="U1-type" evidence="1">
    <location>
        <begin position="161"/>
        <end position="197"/>
    </location>
</feature>
<dbReference type="InterPro" id="IPR003604">
    <property type="entry name" value="Matrin/U1-like-C_Znf_C2H2"/>
</dbReference>
<reference evidence="2" key="1">
    <citation type="submission" date="2021-12" db="EMBL/GenBank/DDBJ databases">
        <authorList>
            <person name="King R."/>
        </authorList>
    </citation>
    <scope>NUCLEOTIDE SEQUENCE</scope>
</reference>
<dbReference type="GO" id="GO:0008270">
    <property type="term" value="F:zinc ion binding"/>
    <property type="evidence" value="ECO:0007669"/>
    <property type="project" value="InterPro"/>
</dbReference>
<evidence type="ECO:0000313" key="3">
    <source>
        <dbReference type="Proteomes" id="UP001154114"/>
    </source>
</evidence>
<organism evidence="2 3">
    <name type="scientific">Chrysodeixis includens</name>
    <name type="common">Soybean looper</name>
    <name type="synonym">Pseudoplusia includens</name>
    <dbReference type="NCBI Taxonomy" id="689277"/>
    <lineage>
        <taxon>Eukaryota</taxon>
        <taxon>Metazoa</taxon>
        <taxon>Ecdysozoa</taxon>
        <taxon>Arthropoda</taxon>
        <taxon>Hexapoda</taxon>
        <taxon>Insecta</taxon>
        <taxon>Pterygota</taxon>
        <taxon>Neoptera</taxon>
        <taxon>Endopterygota</taxon>
        <taxon>Lepidoptera</taxon>
        <taxon>Glossata</taxon>
        <taxon>Ditrysia</taxon>
        <taxon>Noctuoidea</taxon>
        <taxon>Noctuidae</taxon>
        <taxon>Plusiinae</taxon>
        <taxon>Chrysodeixis</taxon>
    </lineage>
</organism>
<keyword evidence="3" id="KW-1185">Reference proteome</keyword>
<dbReference type="AlphaFoldDB" id="A0A9P0FRM8"/>
<accession>A0A9P0FRM8</accession>
<protein>
    <recommendedName>
        <fullName evidence="1">U1-type domain-containing protein</fullName>
    </recommendedName>
</protein>
<dbReference type="SMART" id="SM00451">
    <property type="entry name" value="ZnF_U1"/>
    <property type="match status" value="4"/>
</dbReference>
<gene>
    <name evidence="2" type="ORF">CINC_LOCUS5204</name>
</gene>
<feature type="domain" description="U1-type" evidence="1">
    <location>
        <begin position="58"/>
        <end position="91"/>
    </location>
</feature>
<dbReference type="EMBL" id="LR824022">
    <property type="protein sequence ID" value="CAH0591600.1"/>
    <property type="molecule type" value="Genomic_DNA"/>
</dbReference>
<evidence type="ECO:0000313" key="2">
    <source>
        <dbReference type="EMBL" id="CAH0591600.1"/>
    </source>
</evidence>
<dbReference type="GO" id="GO:0003676">
    <property type="term" value="F:nucleic acid binding"/>
    <property type="evidence" value="ECO:0007669"/>
    <property type="project" value="InterPro"/>
</dbReference>
<name>A0A9P0FRM8_CHRIL</name>